<dbReference type="VEuPathDB" id="FungiDB:PC110_g16458"/>
<comment type="caution">
    <text evidence="2">The sequence shown here is derived from an EMBL/GenBank/DDBJ whole genome shotgun (WGS) entry which is preliminary data.</text>
</comment>
<sequence>MDTSPGFAQQMDCVILVYQSNASVDILNSVVNQNMWVRRRCVQDTGGEREILNKFKASTELQTELKDNDQNPGTILEGGNVGVAASLASGKLPSTSGVDSLKVKSAEVAPKSSKGARANTEPSRRSGPCRIYYADVMKDNAQVATAKTSASRSGVPPMKTLIRQSKRADPPTEVLFADVMKATSSSGDIADSDNGLFNSSFSGGRASI</sequence>
<evidence type="ECO:0000256" key="1">
    <source>
        <dbReference type="SAM" id="MobiDB-lite"/>
    </source>
</evidence>
<name>A0A8T0ZTA5_9STRA</name>
<organism evidence="2 5">
    <name type="scientific">Phytophthora cactorum</name>
    <dbReference type="NCBI Taxonomy" id="29920"/>
    <lineage>
        <taxon>Eukaryota</taxon>
        <taxon>Sar</taxon>
        <taxon>Stramenopiles</taxon>
        <taxon>Oomycota</taxon>
        <taxon>Peronosporomycetes</taxon>
        <taxon>Peronosporales</taxon>
        <taxon>Peronosporaceae</taxon>
        <taxon>Phytophthora</taxon>
    </lineage>
</organism>
<feature type="region of interest" description="Disordered" evidence="1">
    <location>
        <begin position="93"/>
        <end position="126"/>
    </location>
</feature>
<dbReference type="EMBL" id="RCMI01000580">
    <property type="protein sequence ID" value="KAG2904811.1"/>
    <property type="molecule type" value="Genomic_DNA"/>
</dbReference>
<gene>
    <name evidence="2" type="ORF">PC113_g2718</name>
    <name evidence="3" type="ORF">PC115_g14819</name>
    <name evidence="4" type="ORF">PC117_g14146</name>
</gene>
<dbReference type="Proteomes" id="UP000736787">
    <property type="component" value="Unassembled WGS sequence"/>
</dbReference>
<dbReference type="Proteomes" id="UP000774804">
    <property type="component" value="Unassembled WGS sequence"/>
</dbReference>
<evidence type="ECO:0000313" key="4">
    <source>
        <dbReference type="EMBL" id="KAG2928963.1"/>
    </source>
</evidence>
<dbReference type="EMBL" id="RCMG01000038">
    <property type="protein sequence ID" value="KAG2866548.1"/>
    <property type="molecule type" value="Genomic_DNA"/>
</dbReference>
<evidence type="ECO:0000313" key="5">
    <source>
        <dbReference type="Proteomes" id="UP000735874"/>
    </source>
</evidence>
<dbReference type="EMBL" id="RCMK01000434">
    <property type="protein sequence ID" value="KAG2928963.1"/>
    <property type="molecule type" value="Genomic_DNA"/>
</dbReference>
<evidence type="ECO:0000313" key="2">
    <source>
        <dbReference type="EMBL" id="KAG2866548.1"/>
    </source>
</evidence>
<proteinExistence type="predicted"/>
<evidence type="ECO:0000313" key="3">
    <source>
        <dbReference type="EMBL" id="KAG2904811.1"/>
    </source>
</evidence>
<dbReference type="AlphaFoldDB" id="A0A8T0ZTA5"/>
<protein>
    <submittedName>
        <fullName evidence="2">Uncharacterized protein</fullName>
    </submittedName>
</protein>
<accession>A0A8T0ZTA5</accession>
<feature type="region of interest" description="Disordered" evidence="1">
    <location>
        <begin position="187"/>
        <end position="208"/>
    </location>
</feature>
<reference evidence="2" key="1">
    <citation type="submission" date="2018-10" db="EMBL/GenBank/DDBJ databases">
        <title>Effector identification in a new, highly contiguous assembly of the strawberry crown rot pathogen Phytophthora cactorum.</title>
        <authorList>
            <person name="Armitage A.D."/>
            <person name="Nellist C.F."/>
            <person name="Bates H."/>
            <person name="Vickerstaff R.J."/>
            <person name="Harrison R.J."/>
        </authorList>
    </citation>
    <scope>NUCLEOTIDE SEQUENCE</scope>
    <source>
        <strain evidence="2">15-7</strain>
        <strain evidence="3">4032</strain>
        <strain evidence="4">4040</strain>
    </source>
</reference>
<dbReference type="Proteomes" id="UP000735874">
    <property type="component" value="Unassembled WGS sequence"/>
</dbReference>